<dbReference type="RefSeq" id="XP_021096321.1">
    <property type="nucleotide sequence ID" value="XM_021240662.1"/>
</dbReference>
<evidence type="ECO:0000256" key="13">
    <source>
        <dbReference type="SAM" id="SignalP"/>
    </source>
</evidence>
<dbReference type="InterPro" id="IPR013106">
    <property type="entry name" value="Ig_V-set"/>
</dbReference>
<dbReference type="FunFam" id="2.60.40.10:FF:000774">
    <property type="entry name" value="Hepatitis A virus cellular receptor 1"/>
    <property type="match status" value="1"/>
</dbReference>
<evidence type="ECO:0000313" key="15">
    <source>
        <dbReference type="Proteomes" id="UP000694906"/>
    </source>
</evidence>
<keyword evidence="3 12" id="KW-0812">Transmembrane</keyword>
<evidence type="ECO:0000313" key="17">
    <source>
        <dbReference type="RefSeq" id="XP_021096322.1"/>
    </source>
</evidence>
<keyword evidence="9" id="KW-0393">Immunoglobulin domain</keyword>
<evidence type="ECO:0000256" key="2">
    <source>
        <dbReference type="ARBA" id="ARBA00022475"/>
    </source>
</evidence>
<dbReference type="PANTHER" id="PTHR47009">
    <property type="entry name" value="HEPATITIS A VIRUS CELLULAR RECEPTOR 1 HOMOLOG"/>
    <property type="match status" value="1"/>
</dbReference>
<dbReference type="Proteomes" id="UP000694906">
    <property type="component" value="Unplaced"/>
</dbReference>
<organism evidence="15 17">
    <name type="scientific">Heterocephalus glaber</name>
    <name type="common">Naked mole rat</name>
    <dbReference type="NCBI Taxonomy" id="10181"/>
    <lineage>
        <taxon>Eukaryota</taxon>
        <taxon>Metazoa</taxon>
        <taxon>Chordata</taxon>
        <taxon>Craniata</taxon>
        <taxon>Vertebrata</taxon>
        <taxon>Euteleostomi</taxon>
        <taxon>Mammalia</taxon>
        <taxon>Eutheria</taxon>
        <taxon>Euarchontoglires</taxon>
        <taxon>Glires</taxon>
        <taxon>Rodentia</taxon>
        <taxon>Hystricomorpha</taxon>
        <taxon>Bathyergidae</taxon>
        <taxon>Heterocephalus</taxon>
    </lineage>
</organism>
<dbReference type="GO" id="GO:0006911">
    <property type="term" value="P:phagocytosis, engulfment"/>
    <property type="evidence" value="ECO:0007669"/>
    <property type="project" value="TreeGrafter"/>
</dbReference>
<feature type="compositionally biased region" description="Polar residues" evidence="11">
    <location>
        <begin position="234"/>
        <end position="245"/>
    </location>
</feature>
<keyword evidence="16 17" id="KW-0675">Receptor</keyword>
<dbReference type="GO" id="GO:0001618">
    <property type="term" value="F:virus receptor activity"/>
    <property type="evidence" value="ECO:0007669"/>
    <property type="project" value="TreeGrafter"/>
</dbReference>
<keyword evidence="8" id="KW-0325">Glycoprotein</keyword>
<feature type="region of interest" description="Disordered" evidence="11">
    <location>
        <begin position="131"/>
        <end position="245"/>
    </location>
</feature>
<dbReference type="GeneID" id="101700332"/>
<evidence type="ECO:0000256" key="12">
    <source>
        <dbReference type="SAM" id="Phobius"/>
    </source>
</evidence>
<comment type="subcellular location">
    <subcellularLocation>
        <location evidence="1">Cell membrane</location>
        <topology evidence="1">Single-pass type I membrane protein</topology>
    </subcellularLocation>
</comment>
<feature type="compositionally biased region" description="Polar residues" evidence="11">
    <location>
        <begin position="203"/>
        <end position="225"/>
    </location>
</feature>
<reference evidence="16 17" key="1">
    <citation type="submission" date="2025-04" db="UniProtKB">
        <authorList>
            <consortium name="RefSeq"/>
        </authorList>
    </citation>
    <scope>IDENTIFICATION</scope>
</reference>
<evidence type="ECO:0000256" key="6">
    <source>
        <dbReference type="ARBA" id="ARBA00023136"/>
    </source>
</evidence>
<evidence type="ECO:0000256" key="5">
    <source>
        <dbReference type="ARBA" id="ARBA00022989"/>
    </source>
</evidence>
<keyword evidence="15" id="KW-1185">Reference proteome</keyword>
<keyword evidence="6 12" id="KW-0472">Membrane</keyword>
<evidence type="ECO:0000256" key="10">
    <source>
        <dbReference type="ARBA" id="ARBA00038203"/>
    </source>
</evidence>
<dbReference type="RefSeq" id="XP_021096322.1">
    <property type="nucleotide sequence ID" value="XM_021240663.1"/>
</dbReference>
<dbReference type="Gene3D" id="2.60.40.10">
    <property type="entry name" value="Immunoglobulins"/>
    <property type="match status" value="1"/>
</dbReference>
<dbReference type="GO" id="GO:0005886">
    <property type="term" value="C:plasma membrane"/>
    <property type="evidence" value="ECO:0007669"/>
    <property type="project" value="UniProtKB-SubCell"/>
</dbReference>
<protein>
    <submittedName>
        <fullName evidence="16 17">Hepatitis A virus cellular receptor 1 isoform X1</fullName>
    </submittedName>
</protein>
<keyword evidence="4 13" id="KW-0732">Signal</keyword>
<keyword evidence="7" id="KW-1015">Disulfide bond</keyword>
<dbReference type="GO" id="GO:0009986">
    <property type="term" value="C:cell surface"/>
    <property type="evidence" value="ECO:0007669"/>
    <property type="project" value="TreeGrafter"/>
</dbReference>
<evidence type="ECO:0000256" key="3">
    <source>
        <dbReference type="ARBA" id="ARBA00022692"/>
    </source>
</evidence>
<dbReference type="PROSITE" id="PS50835">
    <property type="entry name" value="IG_LIKE"/>
    <property type="match status" value="1"/>
</dbReference>
<feature type="transmembrane region" description="Helical" evidence="12">
    <location>
        <begin position="263"/>
        <end position="283"/>
    </location>
</feature>
<feature type="signal peptide" evidence="13">
    <location>
        <begin position="1"/>
        <end position="22"/>
    </location>
</feature>
<dbReference type="PANTHER" id="PTHR47009:SF1">
    <property type="entry name" value="HEPATITIS A VIRUS CELLULAR RECEPTOR 1"/>
    <property type="match status" value="1"/>
</dbReference>
<feature type="chain" id="PRO_5044719081" evidence="13">
    <location>
        <begin position="23"/>
        <end position="326"/>
    </location>
</feature>
<gene>
    <name evidence="16 17" type="primary">Havcr1</name>
</gene>
<dbReference type="AlphaFoldDB" id="A0AAX6RKR5"/>
<dbReference type="SMART" id="SM00409">
    <property type="entry name" value="IG"/>
    <property type="match status" value="1"/>
</dbReference>
<evidence type="ECO:0000259" key="14">
    <source>
        <dbReference type="PROSITE" id="PS50835"/>
    </source>
</evidence>
<evidence type="ECO:0000256" key="1">
    <source>
        <dbReference type="ARBA" id="ARBA00004251"/>
    </source>
</evidence>
<evidence type="ECO:0000256" key="7">
    <source>
        <dbReference type="ARBA" id="ARBA00023157"/>
    </source>
</evidence>
<comment type="similarity">
    <text evidence="10">Belongs to the immunoglobulin superfamily. TIM family.</text>
</comment>
<feature type="compositionally biased region" description="Polar residues" evidence="11">
    <location>
        <begin position="141"/>
        <end position="188"/>
    </location>
</feature>
<dbReference type="InterPro" id="IPR036179">
    <property type="entry name" value="Ig-like_dom_sf"/>
</dbReference>
<evidence type="ECO:0000256" key="11">
    <source>
        <dbReference type="SAM" id="MobiDB-lite"/>
    </source>
</evidence>
<evidence type="ECO:0000313" key="16">
    <source>
        <dbReference type="RefSeq" id="XP_021096321.1"/>
    </source>
</evidence>
<dbReference type="CTD" id="26762"/>
<keyword evidence="5 12" id="KW-1133">Transmembrane helix</keyword>
<proteinExistence type="inferred from homology"/>
<accession>A0AAX6RKR5</accession>
<feature type="compositionally biased region" description="Low complexity" evidence="11">
    <location>
        <begin position="131"/>
        <end position="140"/>
    </location>
</feature>
<dbReference type="GO" id="GO:0033005">
    <property type="term" value="P:positive regulation of mast cell activation"/>
    <property type="evidence" value="ECO:0007669"/>
    <property type="project" value="TreeGrafter"/>
</dbReference>
<dbReference type="Pfam" id="PF07686">
    <property type="entry name" value="V-set"/>
    <property type="match status" value="1"/>
</dbReference>
<dbReference type="GO" id="GO:0001786">
    <property type="term" value="F:phosphatidylserine binding"/>
    <property type="evidence" value="ECO:0007669"/>
    <property type="project" value="TreeGrafter"/>
</dbReference>
<dbReference type="InterPro" id="IPR007110">
    <property type="entry name" value="Ig-like_dom"/>
</dbReference>
<evidence type="ECO:0000256" key="4">
    <source>
        <dbReference type="ARBA" id="ARBA00022729"/>
    </source>
</evidence>
<feature type="domain" description="Ig-like" evidence="14">
    <location>
        <begin position="29"/>
        <end position="125"/>
    </location>
</feature>
<keyword evidence="2" id="KW-1003">Cell membrane</keyword>
<evidence type="ECO:0000256" key="8">
    <source>
        <dbReference type="ARBA" id="ARBA00023180"/>
    </source>
</evidence>
<sequence length="326" mass="34917">MVLHLQVVTLGLLLLHTGSVFSTQVSAVEGQSVTLPCTYSVSGGSVTSMCWGRGPCPRNQCSDTLIWTDGHQVSSRRNERYWLNQHIKQGDVSLTIENVTVGDRGQYCCRIEVPGWFNDIKKTISLSVVPATTTRAPRTPGVSTAPRTPGVSTAPRTPGVSTAPRTPGVSTAPRTPGVSTAPTTPAHTQSHKTEPSPPVPSQAGETQPTTLQETKPQPTTSSPDSGPTAGGNAMVTQSSDGPWRNNQTQVFEAQNPWVNTDGLYIGILVCTLVLLNILVAIAIKEYFISKKATWTLSKVLWTPSPIPALELRASAEDNTYIIEANH</sequence>
<dbReference type="InterPro" id="IPR052331">
    <property type="entry name" value="TIM_domain-containing_protein"/>
</dbReference>
<dbReference type="SUPFAM" id="SSF48726">
    <property type="entry name" value="Immunoglobulin"/>
    <property type="match status" value="1"/>
</dbReference>
<dbReference type="InterPro" id="IPR003599">
    <property type="entry name" value="Ig_sub"/>
</dbReference>
<evidence type="ECO:0000256" key="9">
    <source>
        <dbReference type="ARBA" id="ARBA00023319"/>
    </source>
</evidence>
<name>A0AAX6RKR5_HETGA</name>
<dbReference type="InterPro" id="IPR013783">
    <property type="entry name" value="Ig-like_fold"/>
</dbReference>